<dbReference type="Proteomes" id="UP001056681">
    <property type="component" value="Chromosome"/>
</dbReference>
<accession>A0ABY4T4B7</accession>
<dbReference type="EMBL" id="CP063231">
    <property type="protein sequence ID" value="URL59753.1"/>
    <property type="molecule type" value="Genomic_DNA"/>
</dbReference>
<proteinExistence type="predicted"/>
<sequence>MRSSYLFALHVACLCCAGTTAAQQAPVVSLSAPVDMALAERGVICFSLSNPSDERIAVVSFETPFAIADDHLANVQFEVIDAKGQELRYQGRQVKFVSPDASSFVVIDPHQSITTHVDIADEYAIKDGGPYKVTYDKTLRILRASGLERMKDLGPEDEIPLEPVRSNTLTVWINSALIKAASTSQLGRPREYAPVNHETAPMACSRPDYRRGT</sequence>
<evidence type="ECO:0000313" key="3">
    <source>
        <dbReference type="Proteomes" id="UP001056681"/>
    </source>
</evidence>
<organism evidence="2 3">
    <name type="scientific">Luteibacter flocculans</name>
    <dbReference type="NCBI Taxonomy" id="2780091"/>
    <lineage>
        <taxon>Bacteria</taxon>
        <taxon>Pseudomonadati</taxon>
        <taxon>Pseudomonadota</taxon>
        <taxon>Gammaproteobacteria</taxon>
        <taxon>Lysobacterales</taxon>
        <taxon>Rhodanobacteraceae</taxon>
        <taxon>Luteibacter</taxon>
    </lineage>
</organism>
<evidence type="ECO:0000313" key="2">
    <source>
        <dbReference type="EMBL" id="URL59753.1"/>
    </source>
</evidence>
<gene>
    <name evidence="2" type="ORF">IM816_06590</name>
</gene>
<keyword evidence="3" id="KW-1185">Reference proteome</keyword>
<keyword evidence="1" id="KW-0732">Signal</keyword>
<reference evidence="2" key="1">
    <citation type="submission" date="2020-10" db="EMBL/GenBank/DDBJ databases">
        <title>Whole-genome sequence of Luteibacter sp. EIF3.</title>
        <authorList>
            <person name="Friedrich I."/>
            <person name="Hertel R."/>
            <person name="Daniel R."/>
        </authorList>
    </citation>
    <scope>NUCLEOTIDE SEQUENCE</scope>
    <source>
        <strain evidence="2">EIF3</strain>
    </source>
</reference>
<evidence type="ECO:0000256" key="1">
    <source>
        <dbReference type="SAM" id="SignalP"/>
    </source>
</evidence>
<protein>
    <submittedName>
        <fullName evidence="2">Uncharacterized protein</fullName>
    </submittedName>
</protein>
<name>A0ABY4T4B7_9GAMM</name>
<dbReference type="Gene3D" id="2.60.40.2970">
    <property type="match status" value="1"/>
</dbReference>
<dbReference type="RefSeq" id="WP_250340261.1">
    <property type="nucleotide sequence ID" value="NZ_CP063231.1"/>
</dbReference>
<feature type="signal peptide" evidence="1">
    <location>
        <begin position="1"/>
        <end position="24"/>
    </location>
</feature>
<feature type="chain" id="PRO_5047075924" evidence="1">
    <location>
        <begin position="25"/>
        <end position="213"/>
    </location>
</feature>